<dbReference type="Pfam" id="PF00702">
    <property type="entry name" value="Hydrolase"/>
    <property type="match status" value="1"/>
</dbReference>
<dbReference type="NCBIfam" id="TIGR01509">
    <property type="entry name" value="HAD-SF-IA-v3"/>
    <property type="match status" value="1"/>
</dbReference>
<dbReference type="InterPro" id="IPR006439">
    <property type="entry name" value="HAD-SF_hydro_IA"/>
</dbReference>
<evidence type="ECO:0000256" key="3">
    <source>
        <dbReference type="ARBA" id="ARBA00022723"/>
    </source>
</evidence>
<dbReference type="GO" id="GO:0046872">
    <property type="term" value="F:metal ion binding"/>
    <property type="evidence" value="ECO:0007669"/>
    <property type="project" value="UniProtKB-KW"/>
</dbReference>
<comment type="similarity">
    <text evidence="2">Belongs to the HAD-like hydrolase superfamily. CbbY/CbbZ/Gph/YieH family.</text>
</comment>
<dbReference type="InterPro" id="IPR051600">
    <property type="entry name" value="Beta-PGM-like"/>
</dbReference>
<dbReference type="STRING" id="639283.Snov_0831"/>
<dbReference type="PANTHER" id="PTHR46193:SF10">
    <property type="entry name" value="6-PHOSPHOGLUCONATE PHOSPHATASE"/>
    <property type="match status" value="1"/>
</dbReference>
<keyword evidence="4" id="KW-0460">Magnesium</keyword>
<proteinExistence type="inferred from homology"/>
<gene>
    <name evidence="5" type="ordered locus">Snov_0831</name>
</gene>
<accession>D7A5N2</accession>
<dbReference type="HOGENOM" id="CLU_045011_13_2_5"/>
<keyword evidence="5" id="KW-0378">Hydrolase</keyword>
<dbReference type="EMBL" id="CP002026">
    <property type="protein sequence ID" value="ADH88156.1"/>
    <property type="molecule type" value="Genomic_DNA"/>
</dbReference>
<evidence type="ECO:0000256" key="1">
    <source>
        <dbReference type="ARBA" id="ARBA00001946"/>
    </source>
</evidence>
<dbReference type="eggNOG" id="COG0637">
    <property type="taxonomic scope" value="Bacteria"/>
</dbReference>
<organism evidence="5 6">
    <name type="scientific">Ancylobacter novellus (strain ATCC 8093 / DSM 506 / JCM 20403 / CCM 1077 / IAM 12100 / NBRC 12443 / NCIMB 10456)</name>
    <name type="common">Starkeya novella</name>
    <dbReference type="NCBI Taxonomy" id="639283"/>
    <lineage>
        <taxon>Bacteria</taxon>
        <taxon>Pseudomonadati</taxon>
        <taxon>Pseudomonadota</taxon>
        <taxon>Alphaproteobacteria</taxon>
        <taxon>Hyphomicrobiales</taxon>
        <taxon>Xanthobacteraceae</taxon>
        <taxon>Ancylobacter</taxon>
    </lineage>
</organism>
<evidence type="ECO:0000313" key="6">
    <source>
        <dbReference type="Proteomes" id="UP000006633"/>
    </source>
</evidence>
<reference evidence="5 6" key="1">
    <citation type="journal article" date="2012" name="Stand. Genomic Sci.">
        <title>Complete genome sequence of the facultatively chemolithoautotrophic and methylotrophic alpha Proteobacterium Starkeya novella type strain (ATCC 8093(T)).</title>
        <authorList>
            <person name="Kappler U."/>
            <person name="Davenport K."/>
            <person name="Beatson S."/>
            <person name="Lucas S."/>
            <person name="Lapidus A."/>
            <person name="Copeland A."/>
            <person name="Berry K.W."/>
            <person name="Glavina Del Rio T."/>
            <person name="Hammon N."/>
            <person name="Dalin E."/>
            <person name="Tice H."/>
            <person name="Pitluck S."/>
            <person name="Richardson P."/>
            <person name="Bruce D."/>
            <person name="Goodwin L.A."/>
            <person name="Han C."/>
            <person name="Tapia R."/>
            <person name="Detter J.C."/>
            <person name="Chang Y.J."/>
            <person name="Jeffries C.D."/>
            <person name="Land M."/>
            <person name="Hauser L."/>
            <person name="Kyrpides N.C."/>
            <person name="Goker M."/>
            <person name="Ivanova N."/>
            <person name="Klenk H.P."/>
            <person name="Woyke T."/>
        </authorList>
    </citation>
    <scope>NUCLEOTIDE SEQUENCE [LARGE SCALE GENOMIC DNA]</scope>
    <source>
        <strain evidence="6">ATCC 8093 / DSM 506 / JCM 20403 / CCM 1077 / IAM 12100 / NBRC 12443 / NCIMB 10456</strain>
    </source>
</reference>
<keyword evidence="6" id="KW-1185">Reference proteome</keyword>
<dbReference type="SFLD" id="SFLDS00003">
    <property type="entry name" value="Haloacid_Dehalogenase"/>
    <property type="match status" value="1"/>
</dbReference>
<evidence type="ECO:0000256" key="4">
    <source>
        <dbReference type="ARBA" id="ARBA00022842"/>
    </source>
</evidence>
<dbReference type="GO" id="GO:0016787">
    <property type="term" value="F:hydrolase activity"/>
    <property type="evidence" value="ECO:0007669"/>
    <property type="project" value="UniProtKB-KW"/>
</dbReference>
<dbReference type="Proteomes" id="UP000006633">
    <property type="component" value="Chromosome"/>
</dbReference>
<dbReference type="KEGG" id="sno:Snov_0831"/>
<keyword evidence="3" id="KW-0479">Metal-binding</keyword>
<sequence length="223" mass="24185">MSFDLVIFDCDGVLVDSEILSCRCLSEVLGRYGVEVGVDEVFRRFLGRSTVSIVSELRAAGHAIPDDFPQVLRRDIRNAFAAELKPIENIVDVVRRLARKYCVASSSDLDRVEFSLGLTGLAELFDGRIFTAQMVKHGKPAPDLFLLAAERMEVSPARTLVIEDSVSGVQAAKAAGMTAWGFVGGSHYAARDGRDLLKRAGADRVFERMTDFGLASGAVRAAG</sequence>
<name>D7A5N2_ANCN5</name>
<dbReference type="RefSeq" id="WP_013165661.1">
    <property type="nucleotide sequence ID" value="NC_014217.1"/>
</dbReference>
<dbReference type="OrthoDB" id="9797743at2"/>
<comment type="cofactor">
    <cofactor evidence="1">
        <name>Mg(2+)</name>
        <dbReference type="ChEBI" id="CHEBI:18420"/>
    </cofactor>
</comment>
<dbReference type="InterPro" id="IPR036412">
    <property type="entry name" value="HAD-like_sf"/>
</dbReference>
<protein>
    <submittedName>
        <fullName evidence="5">HAD-superfamily hydrolase, subfamily IA, variant 3</fullName>
    </submittedName>
</protein>
<dbReference type="Gene3D" id="1.10.150.240">
    <property type="entry name" value="Putative phosphatase, domain 2"/>
    <property type="match status" value="1"/>
</dbReference>
<evidence type="ECO:0000256" key="2">
    <source>
        <dbReference type="ARBA" id="ARBA00006171"/>
    </source>
</evidence>
<dbReference type="InterPro" id="IPR023198">
    <property type="entry name" value="PGP-like_dom2"/>
</dbReference>
<dbReference type="SFLD" id="SFLDG01129">
    <property type="entry name" value="C1.5:_HAD__Beta-PGM__Phosphata"/>
    <property type="match status" value="1"/>
</dbReference>
<dbReference type="SUPFAM" id="SSF56784">
    <property type="entry name" value="HAD-like"/>
    <property type="match status" value="1"/>
</dbReference>
<dbReference type="SFLD" id="SFLDG01135">
    <property type="entry name" value="C1.5.6:_HAD__Beta-PGM__Phospha"/>
    <property type="match status" value="1"/>
</dbReference>
<dbReference type="InterPro" id="IPR023214">
    <property type="entry name" value="HAD_sf"/>
</dbReference>
<dbReference type="AlphaFoldDB" id="D7A5N2"/>
<dbReference type="PANTHER" id="PTHR46193">
    <property type="entry name" value="6-PHOSPHOGLUCONATE PHOSPHATASE"/>
    <property type="match status" value="1"/>
</dbReference>
<dbReference type="CDD" id="cd07526">
    <property type="entry name" value="HAD_BPGM_like"/>
    <property type="match status" value="1"/>
</dbReference>
<dbReference type="Gene3D" id="3.40.50.1000">
    <property type="entry name" value="HAD superfamily/HAD-like"/>
    <property type="match status" value="1"/>
</dbReference>
<evidence type="ECO:0000313" key="5">
    <source>
        <dbReference type="EMBL" id="ADH88156.1"/>
    </source>
</evidence>